<evidence type="ECO:0000256" key="8">
    <source>
        <dbReference type="SAM" id="MobiDB-lite"/>
    </source>
</evidence>
<gene>
    <name evidence="9" type="ORF">H4BulkLitter24242_000004</name>
</gene>
<evidence type="ECO:0000256" key="7">
    <source>
        <dbReference type="ARBA" id="ARBA00035110"/>
    </source>
</evidence>
<evidence type="ECO:0000256" key="5">
    <source>
        <dbReference type="ARBA" id="ARBA00023104"/>
    </source>
</evidence>
<proteinExistence type="inferred from homology"/>
<dbReference type="GO" id="GO:0044423">
    <property type="term" value="C:virion component"/>
    <property type="evidence" value="ECO:0007669"/>
    <property type="project" value="UniProtKB-KW"/>
</dbReference>
<dbReference type="GO" id="GO:0039666">
    <property type="term" value="P:virion attachment to host cell pilus"/>
    <property type="evidence" value="ECO:0007669"/>
    <property type="project" value="UniProtKB-KW"/>
</dbReference>
<name>A0A514DCR4_9VIRU</name>
<organism evidence="9">
    <name type="scientific">Leviviridae sp</name>
    <dbReference type="NCBI Taxonomy" id="2027243"/>
    <lineage>
        <taxon>Viruses</taxon>
        <taxon>Riboviria</taxon>
        <taxon>Orthornavirae</taxon>
        <taxon>Lenarviricota</taxon>
        <taxon>Leviviricetes</taxon>
        <taxon>Norzivirales</taxon>
        <taxon>Fiersviridae</taxon>
    </lineage>
</organism>
<accession>A0A514DCR4</accession>
<keyword evidence="4" id="KW-0946">Virion</keyword>
<evidence type="ECO:0000256" key="2">
    <source>
        <dbReference type="ARBA" id="ARBA00022581"/>
    </source>
</evidence>
<evidence type="ECO:0000313" key="9">
    <source>
        <dbReference type="EMBL" id="QDH91404.1"/>
    </source>
</evidence>
<dbReference type="EMBL" id="MN036211">
    <property type="protein sequence ID" value="QDH91404.1"/>
    <property type="molecule type" value="Genomic_RNA"/>
</dbReference>
<dbReference type="InterPro" id="IPR005563">
    <property type="entry name" value="A_protein"/>
</dbReference>
<reference evidence="9" key="1">
    <citation type="submission" date="2019-05" db="EMBL/GenBank/DDBJ databases">
        <title>Metatranscriptomic reconstruction reveals RNA viruses with the potential to shape carbon cycling in soil.</title>
        <authorList>
            <person name="Starr E.P."/>
            <person name="Nuccio E."/>
            <person name="Pett-Ridge J."/>
            <person name="Banfield J.F."/>
            <person name="Firestone M.K."/>
        </authorList>
    </citation>
    <scope>NUCLEOTIDE SEQUENCE</scope>
    <source>
        <strain evidence="9">H4_Bulk_Litter_24_scaffold_242</strain>
    </source>
</reference>
<evidence type="ECO:0000256" key="6">
    <source>
        <dbReference type="ARBA" id="ARBA00023296"/>
    </source>
</evidence>
<keyword evidence="6" id="KW-1160">Virus entry into host cell</keyword>
<feature type="region of interest" description="Disordered" evidence="8">
    <location>
        <begin position="1"/>
        <end position="21"/>
    </location>
</feature>
<evidence type="ECO:0000256" key="3">
    <source>
        <dbReference type="ARBA" id="ARBA00022804"/>
    </source>
</evidence>
<comment type="subcellular location">
    <subcellularLocation>
        <location evidence="1">Virion</location>
    </subcellularLocation>
</comment>
<evidence type="ECO:0000256" key="4">
    <source>
        <dbReference type="ARBA" id="ARBA00022844"/>
    </source>
</evidence>
<dbReference type="Pfam" id="PF03863">
    <property type="entry name" value="Phage_mat-A"/>
    <property type="match status" value="1"/>
</dbReference>
<keyword evidence="3" id="KW-1161">Viral attachment to host cell</keyword>
<keyword evidence="2" id="KW-0945">Host-virus interaction</keyword>
<protein>
    <recommendedName>
        <fullName evidence="10">Maturation</fullName>
    </recommendedName>
</protein>
<evidence type="ECO:0000256" key="1">
    <source>
        <dbReference type="ARBA" id="ARBA00004328"/>
    </source>
</evidence>
<sequence>MTARTRNTNINVPQGSWKSTTGTKHTAVNGVKKIGYDNCTDQVAPGDCLPFSTEHWICSGGVLNGVGSGGRSFTNWIGDGVFPTNFDHLTISGLTPDGAAALSAAARTNPSRPYVDIPAEFAQLGDIISLVKDAGTNILKKAARKNIEFQFGVLPILQDFEKLCNVADQINRRVQDFERLSSSKGYRRTLKIDAKTFTATKSVVFQSENALVSGQCSGVTYATIKAHIRWFSTYDMKKYRSITKLRELARKAVIAKNVVDFATIWELIPWSWFIDWGFNVSQYLTAQRNIVPARLGGVWLIKHTKTVWSCKDLSTGTGITMSSFKSTRESVQRLAVVPSLTAHFPLLSGNQMGILTSLHVMRGLK</sequence>
<evidence type="ECO:0008006" key="10">
    <source>
        <dbReference type="Google" id="ProtNLM"/>
    </source>
</evidence>
<keyword evidence="5" id="KW-1175">Viral attachment to host cell pilus</keyword>
<comment type="similarity">
    <text evidence="7">Belongs to the Leviviricetes maturation protein family.</text>
</comment>